<evidence type="ECO:0000313" key="2">
    <source>
        <dbReference type="Proteomes" id="UP000799750"/>
    </source>
</evidence>
<dbReference type="InterPro" id="IPR053206">
    <property type="entry name" value="Dimeric_xanthone_biosynth"/>
</dbReference>
<dbReference type="PANTHER" id="PTHR38048:SF2">
    <property type="entry name" value="HEMERYTHRIN-LIKE DOMAIN-CONTAINING PROTEIN"/>
    <property type="match status" value="1"/>
</dbReference>
<accession>A0A6A6QWS4</accession>
<proteinExistence type="predicted"/>
<dbReference type="CDD" id="cd12108">
    <property type="entry name" value="Hr-like"/>
    <property type="match status" value="1"/>
</dbReference>
<evidence type="ECO:0008006" key="3">
    <source>
        <dbReference type="Google" id="ProtNLM"/>
    </source>
</evidence>
<dbReference type="Proteomes" id="UP000799750">
    <property type="component" value="Unassembled WGS sequence"/>
</dbReference>
<dbReference type="EMBL" id="MU004187">
    <property type="protein sequence ID" value="KAF2496602.1"/>
    <property type="molecule type" value="Genomic_DNA"/>
</dbReference>
<organism evidence="1 2">
    <name type="scientific">Lophium mytilinum</name>
    <dbReference type="NCBI Taxonomy" id="390894"/>
    <lineage>
        <taxon>Eukaryota</taxon>
        <taxon>Fungi</taxon>
        <taxon>Dikarya</taxon>
        <taxon>Ascomycota</taxon>
        <taxon>Pezizomycotina</taxon>
        <taxon>Dothideomycetes</taxon>
        <taxon>Pleosporomycetidae</taxon>
        <taxon>Mytilinidiales</taxon>
        <taxon>Mytilinidiaceae</taxon>
        <taxon>Lophium</taxon>
    </lineage>
</organism>
<reference evidence="1" key="1">
    <citation type="journal article" date="2020" name="Stud. Mycol.">
        <title>101 Dothideomycetes genomes: a test case for predicting lifestyles and emergence of pathogens.</title>
        <authorList>
            <person name="Haridas S."/>
            <person name="Albert R."/>
            <person name="Binder M."/>
            <person name="Bloem J."/>
            <person name="Labutti K."/>
            <person name="Salamov A."/>
            <person name="Andreopoulos B."/>
            <person name="Baker S."/>
            <person name="Barry K."/>
            <person name="Bills G."/>
            <person name="Bluhm B."/>
            <person name="Cannon C."/>
            <person name="Castanera R."/>
            <person name="Culley D."/>
            <person name="Daum C."/>
            <person name="Ezra D."/>
            <person name="Gonzalez J."/>
            <person name="Henrissat B."/>
            <person name="Kuo A."/>
            <person name="Liang C."/>
            <person name="Lipzen A."/>
            <person name="Lutzoni F."/>
            <person name="Magnuson J."/>
            <person name="Mondo S."/>
            <person name="Nolan M."/>
            <person name="Ohm R."/>
            <person name="Pangilinan J."/>
            <person name="Park H.-J."/>
            <person name="Ramirez L."/>
            <person name="Alfaro M."/>
            <person name="Sun H."/>
            <person name="Tritt A."/>
            <person name="Yoshinaga Y."/>
            <person name="Zwiers L.-H."/>
            <person name="Turgeon B."/>
            <person name="Goodwin S."/>
            <person name="Spatafora J."/>
            <person name="Crous P."/>
            <person name="Grigoriev I."/>
        </authorList>
    </citation>
    <scope>NUCLEOTIDE SEQUENCE</scope>
    <source>
        <strain evidence="1">CBS 269.34</strain>
    </source>
</reference>
<dbReference type="AlphaFoldDB" id="A0A6A6QWS4"/>
<name>A0A6A6QWS4_9PEZI</name>
<sequence length="240" mass="27376">MSSKPKAQYSWVVNGPLALLPTPLFQTGAIDQFTKVASGMALVHNSVIRGLNSIYLQAPRVQPHDYENFIGYSLAWYELLNAHHDGEEDFLFPRIEAQVGETGLMDANVKQHGREYKFAGQTLVDRMDSFKDVLIEHLTDEIPTILNLAQYGDRLDMLKLMDEDGKRAMCSLSKFHGLRLFFCNDDVTYENGMHAAFPPAPKIAKLVIMHLFTYWNPGYWKFATFDKWGMPKELHYAGPK</sequence>
<evidence type="ECO:0000313" key="1">
    <source>
        <dbReference type="EMBL" id="KAF2496602.1"/>
    </source>
</evidence>
<protein>
    <recommendedName>
        <fullName evidence="3">Hemerythrin-like domain-containing protein</fullName>
    </recommendedName>
</protein>
<dbReference type="OrthoDB" id="58416at2759"/>
<gene>
    <name evidence="1" type="ORF">BU16DRAFT_537769</name>
</gene>
<keyword evidence="2" id="KW-1185">Reference proteome</keyword>
<dbReference type="PANTHER" id="PTHR38048">
    <property type="entry name" value="EXPRESSED PROTEIN"/>
    <property type="match status" value="1"/>
</dbReference>